<dbReference type="KEGG" id="ruf:TH63_10545"/>
<name>A0A0H4VPX3_9BACT</name>
<dbReference type="Proteomes" id="UP000036458">
    <property type="component" value="Chromosome"/>
</dbReference>
<protein>
    <submittedName>
        <fullName evidence="1">Uncharacterized protein</fullName>
    </submittedName>
</protein>
<reference evidence="1 2" key="1">
    <citation type="submission" date="2015-01" db="EMBL/GenBank/DDBJ databases">
        <title>Rufibacter sp./DG31D/ whole genome sequencing.</title>
        <authorList>
            <person name="Kim M.K."/>
            <person name="Srinivasan S."/>
            <person name="Lee J.-J."/>
        </authorList>
    </citation>
    <scope>NUCLEOTIDE SEQUENCE [LARGE SCALE GENOMIC DNA]</scope>
    <source>
        <strain evidence="1 2">DG31D</strain>
    </source>
</reference>
<dbReference type="AlphaFoldDB" id="A0A0H4VPX3"/>
<evidence type="ECO:0000313" key="2">
    <source>
        <dbReference type="Proteomes" id="UP000036458"/>
    </source>
</evidence>
<proteinExistence type="predicted"/>
<dbReference type="PATRIC" id="fig|1379910.4.peg.2288"/>
<evidence type="ECO:0000313" key="1">
    <source>
        <dbReference type="EMBL" id="AKQ45982.1"/>
    </source>
</evidence>
<dbReference type="EMBL" id="CP010777">
    <property type="protein sequence ID" value="AKQ45982.1"/>
    <property type="molecule type" value="Genomic_DNA"/>
</dbReference>
<keyword evidence="2" id="KW-1185">Reference proteome</keyword>
<organism evidence="1 2">
    <name type="scientific">Rufibacter radiotolerans</name>
    <dbReference type="NCBI Taxonomy" id="1379910"/>
    <lineage>
        <taxon>Bacteria</taxon>
        <taxon>Pseudomonadati</taxon>
        <taxon>Bacteroidota</taxon>
        <taxon>Cytophagia</taxon>
        <taxon>Cytophagales</taxon>
        <taxon>Hymenobacteraceae</taxon>
        <taxon>Rufibacter</taxon>
    </lineage>
</organism>
<gene>
    <name evidence="1" type="ORF">TH63_10545</name>
</gene>
<accession>A0A0H4VPX3</accession>
<sequence length="121" mass="13112">MGMAATQRFCAMLSTSPATGQDLEGMGCCAEKATNDCPEEAPRFARKPCCSFSTTHQKLDVVSVAPISKVQFTAFFPAQVPFLLRPVMAARAATVAWPLYSDASPPLTGRQLLQRLHTLHI</sequence>